<sequence length="911" mass="101845">MSSEAGDSFSGDNSNEGGDDSFVSTASTQSHQGRHQEKLLEAMQAIQKIGFTFQSFVVGSIQSTSPDLRLTTTKWIRSHASAKPESYGPMQMLTAISEAVSKKANAVQKKIYFQSMARQANSVYTDEIQSATKDEWLRGPFADLAPDQVHGALNGAGNFRLLQQYYQQKMPCTMELLGDIVGVTQMDDATEAEDPQSPTPTDSDPEANLVDEGDLDDEEQESLSKRELCVVSAISSLLNGRSQNVNRFQMVLGMTFGLLRVPGAAIQILNRCGITVSSRTISRTMETISNGALSRARRLMKDHPGRTALLFDNVNIYVRHSIQSTMSANSSIALTSRTMFGLPSECDPLTPSKLAEVLRLDRKGVRMEMFDGLSDFFHAACKIQIATVLVHSLQLSVERKRSLLKAIRTRITKHSVHKLSASATPVVPLKLLNLNEGTVEGTRGVLEQSMNALGLSEQSPSAFVVTGDLLSVLNVHAARDSAQWERTPLARLETVYPVSGPWHLLLNWLYMMFHIYGNTNRATSLDRHRQLLGRGKTELDLKKPQFDEGWRLLRHVWAGKVLCLTRRMPQVQEIDLDHWEPSSKDFFDAIERLVKENMDASAIEQTEGSQDDETRATRLFLRDCVLGWEYNDAIHEGDIGRMASTEKLLALSFFGAGQTKYGALLLDRMLEDEKTPQTATALRAAQLVNISGKPNRWQGADHYQEILNGRLKMYPVNHSPNQAVNRYEDRISAFVGIGEDLLEGMRKSMGLTGYHRRKHEQLVLDDVRLVAKDAASLSQGTNKEGQKKKKTQEQKPKEKVSALDQARSIWLEDDPKEDTARFTDLIEEGYNRLIKGALSRYQAKSKDYQNRDIDVCDLATGRHSPSPDEDIQDNDGDVSLREERVREAEQALIYESANRIYQDEEAEGDGE</sequence>
<protein>
    <recommendedName>
        <fullName evidence="2">DUF6589 domain-containing protein</fullName>
    </recommendedName>
</protein>
<keyword evidence="4" id="KW-1185">Reference proteome</keyword>
<evidence type="ECO:0000313" key="3">
    <source>
        <dbReference type="EMBL" id="KAE8241182.1"/>
    </source>
</evidence>
<name>A0A8T8SJH4_9BASI</name>
<reference evidence="3" key="2">
    <citation type="journal article" date="2019" name="IMA Fungus">
        <title>Genome sequencing and comparison of five Tilletia species to identify candidate genes for the detection of regulated species infecting wheat.</title>
        <authorList>
            <person name="Nguyen H.D.T."/>
            <person name="Sultana T."/>
            <person name="Kesanakurti P."/>
            <person name="Hambleton S."/>
        </authorList>
    </citation>
    <scope>NUCLEOTIDE SEQUENCE</scope>
    <source>
        <strain evidence="3">DAOMC 236416</strain>
    </source>
</reference>
<dbReference type="Pfam" id="PF20231">
    <property type="entry name" value="DUF6589"/>
    <property type="match status" value="1"/>
</dbReference>
<feature type="region of interest" description="Disordered" evidence="1">
    <location>
        <begin position="858"/>
        <end position="882"/>
    </location>
</feature>
<evidence type="ECO:0000313" key="4">
    <source>
        <dbReference type="Proteomes" id="UP000077521"/>
    </source>
</evidence>
<dbReference type="AlphaFoldDB" id="A0A8T8SJH4"/>
<dbReference type="Proteomes" id="UP000077521">
    <property type="component" value="Unassembled WGS sequence"/>
</dbReference>
<gene>
    <name evidence="3" type="ORF">A4X13_0g7529</name>
</gene>
<feature type="domain" description="DUF6589" evidence="2">
    <location>
        <begin position="374"/>
        <end position="756"/>
    </location>
</feature>
<feature type="compositionally biased region" description="Polar residues" evidence="1">
    <location>
        <begin position="1"/>
        <end position="31"/>
    </location>
</feature>
<reference evidence="3" key="1">
    <citation type="submission" date="2016-04" db="EMBL/GenBank/DDBJ databases">
        <authorList>
            <person name="Nguyen H.D."/>
            <person name="Samba Siva P."/>
            <person name="Cullis J."/>
            <person name="Levesque C.A."/>
            <person name="Hambleton S."/>
        </authorList>
    </citation>
    <scope>NUCLEOTIDE SEQUENCE</scope>
    <source>
        <strain evidence="3">DAOMC 236416</strain>
    </source>
</reference>
<feature type="region of interest" description="Disordered" evidence="1">
    <location>
        <begin position="775"/>
        <end position="802"/>
    </location>
</feature>
<evidence type="ECO:0000256" key="1">
    <source>
        <dbReference type="SAM" id="MobiDB-lite"/>
    </source>
</evidence>
<proteinExistence type="predicted"/>
<organism evidence="3 4">
    <name type="scientific">Tilletia indica</name>
    <dbReference type="NCBI Taxonomy" id="43049"/>
    <lineage>
        <taxon>Eukaryota</taxon>
        <taxon>Fungi</taxon>
        <taxon>Dikarya</taxon>
        <taxon>Basidiomycota</taxon>
        <taxon>Ustilaginomycotina</taxon>
        <taxon>Exobasidiomycetes</taxon>
        <taxon>Tilletiales</taxon>
        <taxon>Tilletiaceae</taxon>
        <taxon>Tilletia</taxon>
    </lineage>
</organism>
<dbReference type="EMBL" id="LWDF02000957">
    <property type="protein sequence ID" value="KAE8241182.1"/>
    <property type="molecule type" value="Genomic_DNA"/>
</dbReference>
<feature type="compositionally biased region" description="Acidic residues" evidence="1">
    <location>
        <begin position="867"/>
        <end position="876"/>
    </location>
</feature>
<comment type="caution">
    <text evidence="3">The sequence shown here is derived from an EMBL/GenBank/DDBJ whole genome shotgun (WGS) entry which is preliminary data.</text>
</comment>
<dbReference type="InterPro" id="IPR046496">
    <property type="entry name" value="DUF6589"/>
</dbReference>
<feature type="region of interest" description="Disordered" evidence="1">
    <location>
        <begin position="189"/>
        <end position="222"/>
    </location>
</feature>
<evidence type="ECO:0000259" key="2">
    <source>
        <dbReference type="Pfam" id="PF20231"/>
    </source>
</evidence>
<feature type="compositionally biased region" description="Acidic residues" evidence="1">
    <location>
        <begin position="203"/>
        <end position="221"/>
    </location>
</feature>
<feature type="region of interest" description="Disordered" evidence="1">
    <location>
        <begin position="1"/>
        <end position="36"/>
    </location>
</feature>
<feature type="compositionally biased region" description="Basic and acidic residues" evidence="1">
    <location>
        <begin position="791"/>
        <end position="801"/>
    </location>
</feature>
<accession>A0A8T8SJH4</accession>